<dbReference type="Pfam" id="PF12957">
    <property type="entry name" value="DUF3846"/>
    <property type="match status" value="1"/>
</dbReference>
<name>A0A949JZM8_9FIRM</name>
<reference evidence="3" key="1">
    <citation type="submission" date="2021-06" db="EMBL/GenBank/DDBJ databases">
        <title>Description of novel taxa of the family Lachnospiraceae.</title>
        <authorList>
            <person name="Chaplin A.V."/>
            <person name="Sokolova S.R."/>
            <person name="Pikina A.P."/>
            <person name="Korzhanova M."/>
            <person name="Belova V."/>
            <person name="Korostin D."/>
            <person name="Efimov B.A."/>
        </authorList>
    </citation>
    <scope>NUCLEOTIDE SEQUENCE</scope>
    <source>
        <strain evidence="3">ASD5720</strain>
    </source>
</reference>
<proteinExistence type="predicted"/>
<sequence length="356" mass="41300">MNIRIYQVNMKRDTNNVAFMRYELLEKLQGSQSVDSKIYDKVFDGEVDCQTLEDVYQMFNLNHPEGYKDRSLSVSDVVEVMEDPMHPHCFYFCDSVGFKPIDFEPKDCQLGRTFTDTEKKNMISVLLVEPNKYPKMIEIEDSLEAMQKIVSGDIEEYMPFEDEVAIICNDESKMNGMLPNRAVYAEPETVEMSYQEMTKRFREAENNRKEHLTGYVVFTEDSFDKPYSEESRTYVISSNNKAFQSGMGGYSIYASCLDGTDPCLRLDGYMSAEHGGENGWKIEKCYMKENSREMLDIIFGQFFIAYAPIESENFQSLPKNLAEKYKEKFKYPERIAKVNGEIVAVPFKPKTKEAER</sequence>
<evidence type="ECO:0000313" key="4">
    <source>
        <dbReference type="Proteomes" id="UP000712157"/>
    </source>
</evidence>
<protein>
    <submittedName>
        <fullName evidence="3">DUF3846 domain-containing protein</fullName>
    </submittedName>
</protein>
<evidence type="ECO:0000259" key="1">
    <source>
        <dbReference type="Pfam" id="PF12957"/>
    </source>
</evidence>
<dbReference type="InterPro" id="IPR025923">
    <property type="entry name" value="YodL-like_dom"/>
</dbReference>
<dbReference type="Pfam" id="PF14191">
    <property type="entry name" value="YodL"/>
    <property type="match status" value="1"/>
</dbReference>
<feature type="domain" description="DUF3846" evidence="1">
    <location>
        <begin position="123"/>
        <end position="189"/>
    </location>
</feature>
<dbReference type="EMBL" id="JAHQCW010000017">
    <property type="protein sequence ID" value="MBU9737156.1"/>
    <property type="molecule type" value="Genomic_DNA"/>
</dbReference>
<dbReference type="InterPro" id="IPR024559">
    <property type="entry name" value="DUF3846"/>
</dbReference>
<organism evidence="3 4">
    <name type="scientific">Diplocloster agilis</name>
    <dbReference type="NCBI Taxonomy" id="2850323"/>
    <lineage>
        <taxon>Bacteria</taxon>
        <taxon>Bacillati</taxon>
        <taxon>Bacillota</taxon>
        <taxon>Clostridia</taxon>
        <taxon>Lachnospirales</taxon>
        <taxon>Lachnospiraceae</taxon>
        <taxon>Diplocloster</taxon>
    </lineage>
</organism>
<accession>A0A949JZM8</accession>
<dbReference type="Proteomes" id="UP000712157">
    <property type="component" value="Unassembled WGS sequence"/>
</dbReference>
<comment type="caution">
    <text evidence="3">The sequence shown here is derived from an EMBL/GenBank/DDBJ whole genome shotgun (WGS) entry which is preliminary data.</text>
</comment>
<evidence type="ECO:0000259" key="2">
    <source>
        <dbReference type="Pfam" id="PF14191"/>
    </source>
</evidence>
<gene>
    <name evidence="3" type="ORF">KTH89_11440</name>
</gene>
<keyword evidence="4" id="KW-1185">Reference proteome</keyword>
<evidence type="ECO:0000313" key="3">
    <source>
        <dbReference type="EMBL" id="MBU9737156.1"/>
    </source>
</evidence>
<dbReference type="AlphaFoldDB" id="A0A949JZM8"/>
<feature type="domain" description="YodL-like" evidence="2">
    <location>
        <begin position="3"/>
        <end position="103"/>
    </location>
</feature>
<dbReference type="RefSeq" id="WP_238721799.1">
    <property type="nucleotide sequence ID" value="NZ_JAHQCW010000017.1"/>
</dbReference>